<reference evidence="2" key="1">
    <citation type="submission" date="2021-12" db="EMBL/GenBank/DDBJ databases">
        <authorList>
            <person name="Zaccaron A."/>
            <person name="Stergiopoulos I."/>
        </authorList>
    </citation>
    <scope>NUCLEOTIDE SEQUENCE</scope>
    <source>
        <strain evidence="2">Race5_Kim</strain>
    </source>
</reference>
<protein>
    <submittedName>
        <fullName evidence="2">Uncharacterized protein</fullName>
    </submittedName>
</protein>
<keyword evidence="1" id="KW-0812">Transmembrane</keyword>
<keyword evidence="1" id="KW-0472">Membrane</keyword>
<dbReference type="Proteomes" id="UP000756132">
    <property type="component" value="Chromosome 6"/>
</dbReference>
<reference evidence="2" key="2">
    <citation type="journal article" date="2022" name="Microb. Genom.">
        <title>A chromosome-scale genome assembly of the tomato pathogen Cladosporium fulvum reveals a compartmentalized genome architecture and the presence of a dispensable chromosome.</title>
        <authorList>
            <person name="Zaccaron A.Z."/>
            <person name="Chen L.H."/>
            <person name="Samaras A."/>
            <person name="Stergiopoulos I."/>
        </authorList>
    </citation>
    <scope>NUCLEOTIDE SEQUENCE</scope>
    <source>
        <strain evidence="2">Race5_Kim</strain>
    </source>
</reference>
<name>A0A9Q8P9W7_PASFU</name>
<evidence type="ECO:0000313" key="3">
    <source>
        <dbReference type="Proteomes" id="UP000756132"/>
    </source>
</evidence>
<evidence type="ECO:0000313" key="2">
    <source>
        <dbReference type="EMBL" id="UJO18572.1"/>
    </source>
</evidence>
<gene>
    <name evidence="2" type="ORF">CLAFUR5_07502</name>
</gene>
<proteinExistence type="predicted"/>
<dbReference type="KEGG" id="ffu:CLAFUR5_07502"/>
<keyword evidence="1" id="KW-1133">Transmembrane helix</keyword>
<keyword evidence="3" id="KW-1185">Reference proteome</keyword>
<organism evidence="2 3">
    <name type="scientific">Passalora fulva</name>
    <name type="common">Tomato leaf mold</name>
    <name type="synonym">Cladosporium fulvum</name>
    <dbReference type="NCBI Taxonomy" id="5499"/>
    <lineage>
        <taxon>Eukaryota</taxon>
        <taxon>Fungi</taxon>
        <taxon>Dikarya</taxon>
        <taxon>Ascomycota</taxon>
        <taxon>Pezizomycotina</taxon>
        <taxon>Dothideomycetes</taxon>
        <taxon>Dothideomycetidae</taxon>
        <taxon>Mycosphaerellales</taxon>
        <taxon>Mycosphaerellaceae</taxon>
        <taxon>Fulvia</taxon>
    </lineage>
</organism>
<dbReference type="EMBL" id="CP090168">
    <property type="protein sequence ID" value="UJO18572.1"/>
    <property type="molecule type" value="Genomic_DNA"/>
</dbReference>
<evidence type="ECO:0000256" key="1">
    <source>
        <dbReference type="SAM" id="Phobius"/>
    </source>
</evidence>
<dbReference type="RefSeq" id="XP_047762938.1">
    <property type="nucleotide sequence ID" value="XM_047906650.1"/>
</dbReference>
<feature type="transmembrane region" description="Helical" evidence="1">
    <location>
        <begin position="38"/>
        <end position="57"/>
    </location>
</feature>
<sequence>MNRITSMNMSITRSSLLSQSLRQYTTRSTRQDRIGSAAAIGYWCAVVSAPLAGAFVISQNAAKDQRYAKQRPLSFRDCLPASALDDYAGAFMKLRR</sequence>
<dbReference type="AlphaFoldDB" id="A0A9Q8P9W7"/>
<dbReference type="GeneID" id="71987380"/>
<dbReference type="OrthoDB" id="3629454at2759"/>
<accession>A0A9Q8P9W7</accession>